<sequence length="122" mass="13520">MATSDDVRRIALSLPEAVEKLAWGMPTFRAGAGGRIFASLDDDDQAIGVKCPKEDRDELIAAEPAKFFLREGHDDGYAWIRVRLGALDDEAELRAILSDSWRQAATRKLADRHPEVGRVEGE</sequence>
<evidence type="ECO:0000313" key="2">
    <source>
        <dbReference type="Proteomes" id="UP000265325"/>
    </source>
</evidence>
<dbReference type="Proteomes" id="UP000265325">
    <property type="component" value="Unassembled WGS sequence"/>
</dbReference>
<proteinExistence type="predicted"/>
<dbReference type="EMBL" id="LAQS01000060">
    <property type="protein sequence ID" value="KKZ70396.1"/>
    <property type="molecule type" value="Genomic_DNA"/>
</dbReference>
<evidence type="ECO:0008006" key="3">
    <source>
        <dbReference type="Google" id="ProtNLM"/>
    </source>
</evidence>
<accession>A0A2P2GFV7</accession>
<dbReference type="InterPro" id="IPR058532">
    <property type="entry name" value="YjbR/MT2646/Rv2570-like"/>
</dbReference>
<dbReference type="Gene3D" id="3.90.1150.30">
    <property type="match status" value="1"/>
</dbReference>
<evidence type="ECO:0000313" key="1">
    <source>
        <dbReference type="EMBL" id="KKZ70396.1"/>
    </source>
</evidence>
<dbReference type="InterPro" id="IPR038056">
    <property type="entry name" value="YjbR-like_sf"/>
</dbReference>
<gene>
    <name evidence="1" type="ORF">VO63_29215</name>
</gene>
<dbReference type="RefSeq" id="WP_046911057.1">
    <property type="nucleotide sequence ID" value="NZ_BAAAXG010000012.1"/>
</dbReference>
<dbReference type="SUPFAM" id="SSF142906">
    <property type="entry name" value="YjbR-like"/>
    <property type="match status" value="1"/>
</dbReference>
<dbReference type="AlphaFoldDB" id="A0A2P2GFV7"/>
<keyword evidence="2" id="KW-1185">Reference proteome</keyword>
<reference evidence="1 2" key="1">
    <citation type="submission" date="2015-05" db="EMBL/GenBank/DDBJ databases">
        <title>Draft Genome assembly of Streptomyces showdoensis.</title>
        <authorList>
            <person name="Thapa K.K."/>
            <person name="Metsa-Ketela M."/>
        </authorList>
    </citation>
    <scope>NUCLEOTIDE SEQUENCE [LARGE SCALE GENOMIC DNA]</scope>
    <source>
        <strain evidence="1 2">ATCC 15227</strain>
    </source>
</reference>
<dbReference type="OrthoDB" id="6167040at2"/>
<protein>
    <recommendedName>
        <fullName evidence="3">MmcQ/YjbR family DNA-binding protein</fullName>
    </recommendedName>
</protein>
<comment type="caution">
    <text evidence="1">The sequence shown here is derived from an EMBL/GenBank/DDBJ whole genome shotgun (WGS) entry which is preliminary data.</text>
</comment>
<name>A0A2P2GFV7_STREW</name>
<dbReference type="Pfam" id="PF04237">
    <property type="entry name" value="YjbR"/>
    <property type="match status" value="1"/>
</dbReference>
<organism evidence="1 2">
    <name type="scientific">Streptomyces showdoensis</name>
    <dbReference type="NCBI Taxonomy" id="68268"/>
    <lineage>
        <taxon>Bacteria</taxon>
        <taxon>Bacillati</taxon>
        <taxon>Actinomycetota</taxon>
        <taxon>Actinomycetes</taxon>
        <taxon>Kitasatosporales</taxon>
        <taxon>Streptomycetaceae</taxon>
        <taxon>Streptomyces</taxon>
    </lineage>
</organism>